<dbReference type="STRING" id="471852.Tcur_2552"/>
<dbReference type="HOGENOM" id="CLU_015263_5_3_11"/>
<keyword evidence="2" id="KW-0813">Transport</keyword>
<feature type="transmembrane region" description="Helical" evidence="11">
    <location>
        <begin position="215"/>
        <end position="238"/>
    </location>
</feature>
<evidence type="ECO:0000313" key="12">
    <source>
        <dbReference type="EMBL" id="ACY98113.1"/>
    </source>
</evidence>
<feature type="transmembrane region" description="Helical" evidence="11">
    <location>
        <begin position="438"/>
        <end position="454"/>
    </location>
</feature>
<keyword evidence="7" id="KW-0869">Chloride channel</keyword>
<feature type="transmembrane region" description="Helical" evidence="11">
    <location>
        <begin position="375"/>
        <end position="393"/>
    </location>
</feature>
<evidence type="ECO:0000256" key="10">
    <source>
        <dbReference type="SAM" id="MobiDB-lite"/>
    </source>
</evidence>
<feature type="transmembrane region" description="Helical" evidence="11">
    <location>
        <begin position="405"/>
        <end position="431"/>
    </location>
</feature>
<dbReference type="SUPFAM" id="SSF81340">
    <property type="entry name" value="Clc chloride channel"/>
    <property type="match status" value="1"/>
</dbReference>
<dbReference type="PANTHER" id="PTHR43427:SF6">
    <property type="entry name" value="CHLORIDE CHANNEL PROTEIN CLC-E"/>
    <property type="match status" value="1"/>
</dbReference>
<dbReference type="InterPro" id="IPR014743">
    <property type="entry name" value="Cl-channel_core"/>
</dbReference>
<keyword evidence="9" id="KW-0407">Ion channel</keyword>
<protein>
    <submittedName>
        <fullName evidence="12">Chloride channel core</fullName>
    </submittedName>
</protein>
<dbReference type="PANTHER" id="PTHR43427">
    <property type="entry name" value="CHLORIDE CHANNEL PROTEIN CLC-E"/>
    <property type="match status" value="1"/>
</dbReference>
<evidence type="ECO:0000256" key="9">
    <source>
        <dbReference type="ARBA" id="ARBA00023303"/>
    </source>
</evidence>
<feature type="transmembrane region" description="Helical" evidence="11">
    <location>
        <begin position="87"/>
        <end position="105"/>
    </location>
</feature>
<feature type="region of interest" description="Disordered" evidence="10">
    <location>
        <begin position="493"/>
        <end position="531"/>
    </location>
</feature>
<evidence type="ECO:0000256" key="4">
    <source>
        <dbReference type="ARBA" id="ARBA00022989"/>
    </source>
</evidence>
<dbReference type="Gene3D" id="1.10.3080.10">
    <property type="entry name" value="Clc chloride channel"/>
    <property type="match status" value="1"/>
</dbReference>
<keyword evidence="8" id="KW-0868">Chloride</keyword>
<keyword evidence="4 11" id="KW-1133">Transmembrane helix</keyword>
<name>D1A4U4_THECD</name>
<keyword evidence="13" id="KW-1185">Reference proteome</keyword>
<feature type="compositionally biased region" description="Basic and acidic residues" evidence="10">
    <location>
        <begin position="515"/>
        <end position="531"/>
    </location>
</feature>
<evidence type="ECO:0000256" key="3">
    <source>
        <dbReference type="ARBA" id="ARBA00022692"/>
    </source>
</evidence>
<feature type="transmembrane region" description="Helical" evidence="11">
    <location>
        <begin position="258"/>
        <end position="284"/>
    </location>
</feature>
<evidence type="ECO:0000256" key="5">
    <source>
        <dbReference type="ARBA" id="ARBA00023065"/>
    </source>
</evidence>
<dbReference type="AlphaFoldDB" id="D1A4U4"/>
<feature type="transmembrane region" description="Helical" evidence="11">
    <location>
        <begin position="347"/>
        <end position="368"/>
    </location>
</feature>
<feature type="transmembrane region" description="Helical" evidence="11">
    <location>
        <begin position="304"/>
        <end position="327"/>
    </location>
</feature>
<keyword evidence="3 11" id="KW-0812">Transmembrane</keyword>
<dbReference type="GO" id="GO:0034707">
    <property type="term" value="C:chloride channel complex"/>
    <property type="evidence" value="ECO:0007669"/>
    <property type="project" value="UniProtKB-KW"/>
</dbReference>
<feature type="transmembrane region" description="Helical" evidence="11">
    <location>
        <begin position="31"/>
        <end position="52"/>
    </location>
</feature>
<dbReference type="InterPro" id="IPR050368">
    <property type="entry name" value="ClC-type_chloride_channel"/>
</dbReference>
<accession>D1A4U4</accession>
<dbReference type="Pfam" id="PF00654">
    <property type="entry name" value="Voltage_CLC"/>
    <property type="match status" value="1"/>
</dbReference>
<evidence type="ECO:0000256" key="11">
    <source>
        <dbReference type="SAM" id="Phobius"/>
    </source>
</evidence>
<dbReference type="KEGG" id="tcu:Tcur_2552"/>
<dbReference type="eggNOG" id="COG0038">
    <property type="taxonomic scope" value="Bacteria"/>
</dbReference>
<keyword evidence="6 11" id="KW-0472">Membrane</keyword>
<dbReference type="GO" id="GO:0005254">
    <property type="term" value="F:chloride channel activity"/>
    <property type="evidence" value="ECO:0007669"/>
    <property type="project" value="UniProtKB-KW"/>
</dbReference>
<comment type="subcellular location">
    <subcellularLocation>
        <location evidence="1">Membrane</location>
        <topology evidence="1">Multi-pass membrane protein</topology>
    </subcellularLocation>
</comment>
<evidence type="ECO:0000256" key="6">
    <source>
        <dbReference type="ARBA" id="ARBA00023136"/>
    </source>
</evidence>
<evidence type="ECO:0000256" key="8">
    <source>
        <dbReference type="ARBA" id="ARBA00023214"/>
    </source>
</evidence>
<evidence type="ECO:0000313" key="13">
    <source>
        <dbReference type="Proteomes" id="UP000001918"/>
    </source>
</evidence>
<evidence type="ECO:0000256" key="2">
    <source>
        <dbReference type="ARBA" id="ARBA00022448"/>
    </source>
</evidence>
<sequence length="531" mass="54110">MTAGDRTARRGLVWSPGRGAARKARSALRSLLCVVAVGVLAGIAAIVFYALVEWATDVFLGLLVGHHPATVAGDGQARPATGFARPWALPLVAAGGAAAAVFLAGRVTPKTTGHGTDALIDAAHTEPERMGLRVLGRKMAGATVMIGSGGSGGTEGPIAQIGGTLGSTVARTAGVTRQLARTLLLTGAAAGIGAIFRAPMGGAVIGAELLYRRGLSVGCIPPALLGSGIAYGLFVLVHGPTPTFGALSITVPWAFPDLLPLLAAFAVLGVLCGLLGRLYACLLYSVLRATRWAVGKGTGRRAAVLGYLFPALGGLLVGTLGLVFPGVAGTGYGTAQAVMDQRQVLSLAWWTLLLLPVMKAVATSLSIGTGGPGGVFGPGLVIGATAGGALWRVSDALGLEGPGPAAFAIVGMAACLGPIIHAPLGVSILVFEATLSPGLLLPTLLAVMLARWIVGDRSLYRSQRRSVPGLRVPMALTAAIVALRRKLFRHPVRPEEDRPSVRMEPGPACGPGRAQAEDGRKSRSVARSDVR</sequence>
<proteinExistence type="predicted"/>
<evidence type="ECO:0000256" key="7">
    <source>
        <dbReference type="ARBA" id="ARBA00023173"/>
    </source>
</evidence>
<dbReference type="PRINTS" id="PR00762">
    <property type="entry name" value="CLCHANNEL"/>
</dbReference>
<keyword evidence="5" id="KW-0406">Ion transport</keyword>
<dbReference type="EMBL" id="CP001738">
    <property type="protein sequence ID" value="ACY98113.1"/>
    <property type="molecule type" value="Genomic_DNA"/>
</dbReference>
<evidence type="ECO:0000256" key="1">
    <source>
        <dbReference type="ARBA" id="ARBA00004141"/>
    </source>
</evidence>
<dbReference type="InterPro" id="IPR001807">
    <property type="entry name" value="ClC"/>
</dbReference>
<dbReference type="OrthoDB" id="9767361at2"/>
<gene>
    <name evidence="12" type="ordered locus">Tcur_2552</name>
</gene>
<dbReference type="CDD" id="cd00400">
    <property type="entry name" value="Voltage_gated_ClC"/>
    <property type="match status" value="1"/>
</dbReference>
<reference evidence="12 13" key="1">
    <citation type="journal article" date="2011" name="Stand. Genomic Sci.">
        <title>Complete genome sequence of Thermomonospora curvata type strain (B9).</title>
        <authorList>
            <person name="Chertkov O."/>
            <person name="Sikorski J."/>
            <person name="Nolan M."/>
            <person name="Lapidus A."/>
            <person name="Lucas S."/>
            <person name="Del Rio T.G."/>
            <person name="Tice H."/>
            <person name="Cheng J.F."/>
            <person name="Goodwin L."/>
            <person name="Pitluck S."/>
            <person name="Liolios K."/>
            <person name="Ivanova N."/>
            <person name="Mavromatis K."/>
            <person name="Mikhailova N."/>
            <person name="Ovchinnikova G."/>
            <person name="Pati A."/>
            <person name="Chen A."/>
            <person name="Palaniappan K."/>
            <person name="Djao O.D."/>
            <person name="Land M."/>
            <person name="Hauser L."/>
            <person name="Chang Y.J."/>
            <person name="Jeffries C.D."/>
            <person name="Brettin T."/>
            <person name="Han C."/>
            <person name="Detter J.C."/>
            <person name="Rohde M."/>
            <person name="Goker M."/>
            <person name="Woyke T."/>
            <person name="Bristow J."/>
            <person name="Eisen J.A."/>
            <person name="Markowitz V."/>
            <person name="Hugenholtz P."/>
            <person name="Klenk H.P."/>
            <person name="Kyrpides N.C."/>
        </authorList>
    </citation>
    <scope>NUCLEOTIDE SEQUENCE [LARGE SCALE GENOMIC DNA]</scope>
    <source>
        <strain evidence="13">ATCC 19995 / DSM 43183 / JCM 3096 / KCTC 9072 / NBRC 15933 / NCIMB 10081 / Henssen B9</strain>
    </source>
</reference>
<dbReference type="Proteomes" id="UP000001918">
    <property type="component" value="Chromosome"/>
</dbReference>
<organism evidence="12 13">
    <name type="scientific">Thermomonospora curvata (strain ATCC 19995 / DSM 43183 / JCM 3096 / KCTC 9072 / NBRC 15933 / NCIMB 10081 / Henssen B9)</name>
    <dbReference type="NCBI Taxonomy" id="471852"/>
    <lineage>
        <taxon>Bacteria</taxon>
        <taxon>Bacillati</taxon>
        <taxon>Actinomycetota</taxon>
        <taxon>Actinomycetes</taxon>
        <taxon>Streptosporangiales</taxon>
        <taxon>Thermomonosporaceae</taxon>
        <taxon>Thermomonospora</taxon>
    </lineage>
</organism>